<proteinExistence type="inferred from homology"/>
<dbReference type="Pfam" id="PF11886">
    <property type="entry name" value="TOC159_MAD"/>
    <property type="match status" value="1"/>
</dbReference>
<dbReference type="InterPro" id="IPR005690">
    <property type="entry name" value="Toc86_159"/>
</dbReference>
<keyword evidence="3" id="KW-0150">Chloroplast</keyword>
<evidence type="ECO:0000256" key="2">
    <source>
        <dbReference type="ARBA" id="ARBA00022448"/>
    </source>
</evidence>
<reference evidence="19 20" key="1">
    <citation type="submission" date="2024-01" db="EMBL/GenBank/DDBJ databases">
        <title>The genomes of 5 underutilized Papilionoideae crops provide insights into root nodulation and disease resistance.</title>
        <authorList>
            <person name="Yuan L."/>
        </authorList>
    </citation>
    <scope>NUCLEOTIDE SEQUENCE [LARGE SCALE GENOMIC DNA]</scope>
    <source>
        <strain evidence="19">LY-2023</strain>
        <tissue evidence="19">Leaf</tissue>
    </source>
</reference>
<keyword evidence="14" id="KW-0472">Membrane</keyword>
<keyword evidence="5" id="KW-0812">Transmembrane</keyword>
<keyword evidence="4" id="KW-0934">Plastid</keyword>
<keyword evidence="20" id="KW-1185">Reference proteome</keyword>
<dbReference type="InterPro" id="IPR045058">
    <property type="entry name" value="GIMA/IAN/Toc"/>
</dbReference>
<dbReference type="GO" id="GO:0003924">
    <property type="term" value="F:GTPase activity"/>
    <property type="evidence" value="ECO:0007669"/>
    <property type="project" value="InterPro"/>
</dbReference>
<evidence type="ECO:0000256" key="3">
    <source>
        <dbReference type="ARBA" id="ARBA00022528"/>
    </source>
</evidence>
<dbReference type="PANTHER" id="PTHR10903:SF68">
    <property type="entry name" value="TRANSLOCASE OF CHLOROPLAST 90, CHLOROPLASTIC"/>
    <property type="match status" value="1"/>
</dbReference>
<dbReference type="GO" id="GO:0005525">
    <property type="term" value="F:GTP binding"/>
    <property type="evidence" value="ECO:0007669"/>
    <property type="project" value="UniProtKB-KW"/>
</dbReference>
<dbReference type="Gene3D" id="3.40.50.300">
    <property type="entry name" value="P-loop containing nucleotide triphosphate hydrolases"/>
    <property type="match status" value="1"/>
</dbReference>
<evidence type="ECO:0000256" key="4">
    <source>
        <dbReference type="ARBA" id="ARBA00022640"/>
    </source>
</evidence>
<comment type="similarity">
    <text evidence="16">Belongs to the TRAFAC class TrmE-Era-EngA-EngB-Septin-like GTPase superfamily. AIG1/Toc34/Toc159-like paraseptin GTPase family. TOC159 subfamily.</text>
</comment>
<dbReference type="InterPro" id="IPR027417">
    <property type="entry name" value="P-loop_NTPase"/>
</dbReference>
<dbReference type="GO" id="GO:0015031">
    <property type="term" value="P:protein transport"/>
    <property type="evidence" value="ECO:0007669"/>
    <property type="project" value="UniProtKB-KW"/>
</dbReference>
<dbReference type="NCBIfam" id="TIGR00993">
    <property type="entry name" value="3a0901s04IAP86"/>
    <property type="match status" value="1"/>
</dbReference>
<dbReference type="FunFam" id="3.40.50.300:FF:000413">
    <property type="entry name" value="Translocase of chloroplast 120, chloroplastic"/>
    <property type="match status" value="1"/>
</dbReference>
<dbReference type="Proteomes" id="UP001359559">
    <property type="component" value="Unassembled WGS sequence"/>
</dbReference>
<feature type="compositionally biased region" description="Low complexity" evidence="17">
    <location>
        <begin position="62"/>
        <end position="75"/>
    </location>
</feature>
<evidence type="ECO:0000256" key="10">
    <source>
        <dbReference type="ARBA" id="ARBA00022842"/>
    </source>
</evidence>
<comment type="subcellular location">
    <subcellularLocation>
        <location evidence="15">Plastid</location>
        <location evidence="15">Chloroplast outer membrane</location>
        <topology evidence="15">Single-pass membrane protein</topology>
    </subcellularLocation>
</comment>
<comment type="cofactor">
    <cofactor evidence="1">
        <name>Mg(2+)</name>
        <dbReference type="ChEBI" id="CHEBI:18420"/>
    </cofactor>
</comment>
<evidence type="ECO:0000256" key="16">
    <source>
        <dbReference type="ARBA" id="ARBA00023775"/>
    </source>
</evidence>
<dbReference type="EMBL" id="JAYKXN010000008">
    <property type="protein sequence ID" value="KAK7264864.1"/>
    <property type="molecule type" value="Genomic_DNA"/>
</dbReference>
<keyword evidence="8" id="KW-0378">Hydrolase</keyword>
<dbReference type="GO" id="GO:0045036">
    <property type="term" value="P:protein targeting to chloroplast"/>
    <property type="evidence" value="ECO:0007669"/>
    <property type="project" value="InterPro"/>
</dbReference>
<accession>A0AAN9I4L4</accession>
<feature type="region of interest" description="Disordered" evidence="17">
    <location>
        <begin position="47"/>
        <end position="86"/>
    </location>
</feature>
<evidence type="ECO:0000313" key="20">
    <source>
        <dbReference type="Proteomes" id="UP001359559"/>
    </source>
</evidence>
<dbReference type="GO" id="GO:0046872">
    <property type="term" value="F:metal ion binding"/>
    <property type="evidence" value="ECO:0007669"/>
    <property type="project" value="UniProtKB-KW"/>
</dbReference>
<dbReference type="SUPFAM" id="SSF52540">
    <property type="entry name" value="P-loop containing nucleoside triphosphate hydrolases"/>
    <property type="match status" value="1"/>
</dbReference>
<keyword evidence="9" id="KW-1002">Plastid outer membrane</keyword>
<keyword evidence="10" id="KW-0460">Magnesium</keyword>
<keyword evidence="12" id="KW-1133">Transmembrane helix</keyword>
<dbReference type="InterPro" id="IPR024283">
    <property type="entry name" value="TOC159_MAD"/>
</dbReference>
<evidence type="ECO:0000256" key="15">
    <source>
        <dbReference type="ARBA" id="ARBA00023766"/>
    </source>
</evidence>
<evidence type="ECO:0000256" key="12">
    <source>
        <dbReference type="ARBA" id="ARBA00022989"/>
    </source>
</evidence>
<evidence type="ECO:0000256" key="5">
    <source>
        <dbReference type="ARBA" id="ARBA00022692"/>
    </source>
</evidence>
<feature type="compositionally biased region" description="Polar residues" evidence="17">
    <location>
        <begin position="76"/>
        <end position="86"/>
    </location>
</feature>
<gene>
    <name evidence="19" type="ORF">RJT34_32477</name>
</gene>
<evidence type="ECO:0000313" key="19">
    <source>
        <dbReference type="EMBL" id="KAK7264864.1"/>
    </source>
</evidence>
<evidence type="ECO:0000256" key="17">
    <source>
        <dbReference type="SAM" id="MobiDB-lite"/>
    </source>
</evidence>
<dbReference type="Pfam" id="PF04548">
    <property type="entry name" value="AIG1"/>
    <property type="match status" value="1"/>
</dbReference>
<dbReference type="PROSITE" id="PS51720">
    <property type="entry name" value="G_AIG1"/>
    <property type="match status" value="1"/>
</dbReference>
<dbReference type="InterPro" id="IPR006703">
    <property type="entry name" value="G_AIG1"/>
</dbReference>
<keyword evidence="2" id="KW-0813">Transport</keyword>
<comment type="caution">
    <text evidence="19">The sequence shown here is derived from an EMBL/GenBank/DDBJ whole genome shotgun (WGS) entry which is preliminary data.</text>
</comment>
<evidence type="ECO:0000256" key="14">
    <source>
        <dbReference type="ARBA" id="ARBA00023136"/>
    </source>
</evidence>
<evidence type="ECO:0000259" key="18">
    <source>
        <dbReference type="PROSITE" id="PS51720"/>
    </source>
</evidence>
<keyword evidence="13" id="KW-0342">GTP-binding</keyword>
<evidence type="ECO:0000256" key="8">
    <source>
        <dbReference type="ARBA" id="ARBA00022801"/>
    </source>
</evidence>
<sequence>MPNYQIAPALTLMMIYCRMKGVRDWIFSQILSKSLVSPAPLSGSAGFYNEEHQNEDFNEPGSAHSASSVASPVPSDTSNSSYGYLSNQHTSNLQQVSDTENCQYQHNANGRRKDTLAKIEDLQVKFFRLLERLGQPQDNLLVAKVLYRMHLATLIRAKESDLKRANHSSNRARAIASQQEAADIPQLDFSCRILVLGKTGVGKSATINSILGQAKTTTDAFQPATNCIREVVGTVNGLNITFIDTPGFLASSASNVKRNKRIMLSVKKFIRKSPPDIVLYFERLDLIDTGYSDYPLFKLVTEVFGTAIWFNTIIVLTHSSSAIPEGLDGFINYESYISQCTNIIQQYIHQAVFDSRLENPVLLVENHPQCPKNINGEKILPNGMVWRSQLLLFCICTKVLGDVNSLLKFQSSVELGPANGARIPSLPHLLSSLLRHRPVSNPSGIDDEIEKILLSDKEEEDEYDQLPSIRILTKSQFEKLPKPLKKDYLDEMDYRETLYMKKQLKEDYRRCQEKLLSTEQNSDNPDDQQAPPEPVLLPDMAVPPSFDSDCPVHRYRCLVSNDQFLVRPVLDPQGWDHDVGFDGINLETATEIKKNVYTSVVGQMNKSKQDFSIQSECAAAYVNPWGPTYSLGVDVQSSGKDLVCTVHSNTKLKNIKHNIADCGLSLTSFAKKYYVGAKLEDTLLVGKRLKFVLNAGRMEGPGQVAYGGSFEASLRGEDFPVRNDNLSLTMTVLSFNNETVLSGCLQSEFRLSRSLRTSVSANLNSRKMGQIRVKISSNEHLQIALFSVFSILKALSHRKATKTAAKEVMD</sequence>
<evidence type="ECO:0000256" key="1">
    <source>
        <dbReference type="ARBA" id="ARBA00001946"/>
    </source>
</evidence>
<evidence type="ECO:0000256" key="9">
    <source>
        <dbReference type="ARBA" id="ARBA00022805"/>
    </source>
</evidence>
<keyword evidence="7" id="KW-0547">Nucleotide-binding</keyword>
<evidence type="ECO:0000256" key="13">
    <source>
        <dbReference type="ARBA" id="ARBA00023134"/>
    </source>
</evidence>
<keyword evidence="6" id="KW-0479">Metal-binding</keyword>
<evidence type="ECO:0000256" key="6">
    <source>
        <dbReference type="ARBA" id="ARBA00022723"/>
    </source>
</evidence>
<feature type="domain" description="AIG1-type G" evidence="18">
    <location>
        <begin position="188"/>
        <end position="418"/>
    </location>
</feature>
<keyword evidence="11" id="KW-0653">Protein transport</keyword>
<evidence type="ECO:0000256" key="11">
    <source>
        <dbReference type="ARBA" id="ARBA00022927"/>
    </source>
</evidence>
<evidence type="ECO:0000256" key="7">
    <source>
        <dbReference type="ARBA" id="ARBA00022741"/>
    </source>
</evidence>
<dbReference type="PANTHER" id="PTHR10903">
    <property type="entry name" value="GTPASE, IMAP FAMILY MEMBER-RELATED"/>
    <property type="match status" value="1"/>
</dbReference>
<name>A0AAN9I4L4_CLITE</name>
<dbReference type="GO" id="GO:0009707">
    <property type="term" value="C:chloroplast outer membrane"/>
    <property type="evidence" value="ECO:0007669"/>
    <property type="project" value="UniProtKB-SubCell"/>
</dbReference>
<organism evidence="19 20">
    <name type="scientific">Clitoria ternatea</name>
    <name type="common">Butterfly pea</name>
    <dbReference type="NCBI Taxonomy" id="43366"/>
    <lineage>
        <taxon>Eukaryota</taxon>
        <taxon>Viridiplantae</taxon>
        <taxon>Streptophyta</taxon>
        <taxon>Embryophyta</taxon>
        <taxon>Tracheophyta</taxon>
        <taxon>Spermatophyta</taxon>
        <taxon>Magnoliopsida</taxon>
        <taxon>eudicotyledons</taxon>
        <taxon>Gunneridae</taxon>
        <taxon>Pentapetalae</taxon>
        <taxon>rosids</taxon>
        <taxon>fabids</taxon>
        <taxon>Fabales</taxon>
        <taxon>Fabaceae</taxon>
        <taxon>Papilionoideae</taxon>
        <taxon>50 kb inversion clade</taxon>
        <taxon>NPAAA clade</taxon>
        <taxon>indigoferoid/millettioid clade</taxon>
        <taxon>Phaseoleae</taxon>
        <taxon>Clitoria</taxon>
    </lineage>
</organism>
<dbReference type="AlphaFoldDB" id="A0AAN9I4L4"/>
<protein>
    <recommendedName>
        <fullName evidence="18">AIG1-type G domain-containing protein</fullName>
    </recommendedName>
</protein>